<dbReference type="SMART" id="SM00320">
    <property type="entry name" value="WD40"/>
    <property type="match status" value="4"/>
</dbReference>
<dbReference type="PROSITE" id="PS50082">
    <property type="entry name" value="WD_REPEATS_2"/>
    <property type="match status" value="1"/>
</dbReference>
<dbReference type="EC" id="5.2.1.8" evidence="2"/>
<dbReference type="InterPro" id="IPR036322">
    <property type="entry name" value="WD40_repeat_dom_sf"/>
</dbReference>
<dbReference type="OrthoDB" id="10264753at2759"/>
<dbReference type="InterPro" id="IPR002130">
    <property type="entry name" value="Cyclophilin-type_PPIase_dom"/>
</dbReference>
<proteinExistence type="predicted"/>
<dbReference type="GO" id="GO:0005634">
    <property type="term" value="C:nucleus"/>
    <property type="evidence" value="ECO:0007669"/>
    <property type="project" value="UniProtKB-ARBA"/>
</dbReference>
<dbReference type="GO" id="GO:0003755">
    <property type="term" value="F:peptidyl-prolyl cis-trans isomerase activity"/>
    <property type="evidence" value="ECO:0007669"/>
    <property type="project" value="UniProtKB-KW"/>
</dbReference>
<accession>T1K264</accession>
<keyword evidence="4" id="KW-0677">Repeat</keyword>
<dbReference type="InterPro" id="IPR029000">
    <property type="entry name" value="Cyclophilin-like_dom_sf"/>
</dbReference>
<dbReference type="OMA" id="GMVEYWR"/>
<dbReference type="FunFam" id="2.40.100.10:FF:000003">
    <property type="entry name" value="Peptidylprolyl isomerase domain and WD repeat-containing 1"/>
    <property type="match status" value="1"/>
</dbReference>
<dbReference type="KEGG" id="tut:107359609"/>
<dbReference type="EnsemblMetazoa" id="tetur04g03890.1">
    <property type="protein sequence ID" value="tetur04g03890.1"/>
    <property type="gene ID" value="tetur04g03890"/>
</dbReference>
<dbReference type="PRINTS" id="PR00153">
    <property type="entry name" value="CSAPPISMRASE"/>
</dbReference>
<dbReference type="CDD" id="cd01927">
    <property type="entry name" value="cyclophilin_WD40"/>
    <property type="match status" value="1"/>
</dbReference>
<dbReference type="eggNOG" id="KOG0882">
    <property type="taxonomic scope" value="Eukaryota"/>
</dbReference>
<keyword evidence="6" id="KW-0413">Isomerase</keyword>
<name>T1K264_TETUR</name>
<feature type="domain" description="PPIase cyclophilin-type" evidence="8">
    <location>
        <begin position="433"/>
        <end position="587"/>
    </location>
</feature>
<comment type="catalytic activity">
    <reaction evidence="1">
        <text>[protein]-peptidylproline (omega=180) = [protein]-peptidylproline (omega=0)</text>
        <dbReference type="Rhea" id="RHEA:16237"/>
        <dbReference type="Rhea" id="RHEA-COMP:10747"/>
        <dbReference type="Rhea" id="RHEA-COMP:10748"/>
        <dbReference type="ChEBI" id="CHEBI:83833"/>
        <dbReference type="ChEBI" id="CHEBI:83834"/>
        <dbReference type="EC" id="5.2.1.8"/>
    </reaction>
</comment>
<organism evidence="9 10">
    <name type="scientific">Tetranychus urticae</name>
    <name type="common">Two-spotted spider mite</name>
    <dbReference type="NCBI Taxonomy" id="32264"/>
    <lineage>
        <taxon>Eukaryota</taxon>
        <taxon>Metazoa</taxon>
        <taxon>Ecdysozoa</taxon>
        <taxon>Arthropoda</taxon>
        <taxon>Chelicerata</taxon>
        <taxon>Arachnida</taxon>
        <taxon>Acari</taxon>
        <taxon>Acariformes</taxon>
        <taxon>Trombidiformes</taxon>
        <taxon>Prostigmata</taxon>
        <taxon>Eleutherengona</taxon>
        <taxon>Raphignathae</taxon>
        <taxon>Tetranychoidea</taxon>
        <taxon>Tetranychidae</taxon>
        <taxon>Tetranychus</taxon>
    </lineage>
</organism>
<dbReference type="PROSITE" id="PS50072">
    <property type="entry name" value="CSA_PPIASE_2"/>
    <property type="match status" value="1"/>
</dbReference>
<evidence type="ECO:0000256" key="3">
    <source>
        <dbReference type="ARBA" id="ARBA00022574"/>
    </source>
</evidence>
<dbReference type="InterPro" id="IPR015943">
    <property type="entry name" value="WD40/YVTN_repeat-like_dom_sf"/>
</dbReference>
<dbReference type="PANTHER" id="PTHR45625:SF4">
    <property type="entry name" value="PEPTIDYLPROLYL ISOMERASE DOMAIN AND WD REPEAT-CONTAINING PROTEIN 1"/>
    <property type="match status" value="1"/>
</dbReference>
<dbReference type="Gene3D" id="2.40.100.10">
    <property type="entry name" value="Cyclophilin-like"/>
    <property type="match status" value="1"/>
</dbReference>
<evidence type="ECO:0000259" key="8">
    <source>
        <dbReference type="PROSITE" id="PS50072"/>
    </source>
</evidence>
<dbReference type="InterPro" id="IPR044666">
    <property type="entry name" value="Cyclophilin_A-like"/>
</dbReference>
<dbReference type="EMBL" id="CAEY01001359">
    <property type="status" value="NOT_ANNOTATED_CDS"/>
    <property type="molecule type" value="Genomic_DNA"/>
</dbReference>
<dbReference type="Pfam" id="PF00400">
    <property type="entry name" value="WD40"/>
    <property type="match status" value="1"/>
</dbReference>
<dbReference type="Pfam" id="PF00160">
    <property type="entry name" value="Pro_isomerase"/>
    <property type="match status" value="1"/>
</dbReference>
<evidence type="ECO:0000313" key="10">
    <source>
        <dbReference type="Proteomes" id="UP000015104"/>
    </source>
</evidence>
<dbReference type="HOGENOM" id="CLU_012062_31_2_1"/>
<evidence type="ECO:0000256" key="2">
    <source>
        <dbReference type="ARBA" id="ARBA00013194"/>
    </source>
</evidence>
<keyword evidence="10" id="KW-1185">Reference proteome</keyword>
<dbReference type="SUPFAM" id="SSF50978">
    <property type="entry name" value="WD40 repeat-like"/>
    <property type="match status" value="1"/>
</dbReference>
<evidence type="ECO:0000256" key="6">
    <source>
        <dbReference type="ARBA" id="ARBA00023235"/>
    </source>
</evidence>
<reference evidence="10" key="1">
    <citation type="submission" date="2011-08" db="EMBL/GenBank/DDBJ databases">
        <authorList>
            <person name="Rombauts S."/>
        </authorList>
    </citation>
    <scope>NUCLEOTIDE SEQUENCE</scope>
    <source>
        <strain evidence="10">London</strain>
    </source>
</reference>
<dbReference type="Proteomes" id="UP000015104">
    <property type="component" value="Unassembled WGS sequence"/>
</dbReference>
<dbReference type="InterPro" id="IPR001680">
    <property type="entry name" value="WD40_rpt"/>
</dbReference>
<dbReference type="Gene3D" id="2.130.10.10">
    <property type="entry name" value="YVTN repeat-like/Quinoprotein amine dehydrogenase"/>
    <property type="match status" value="2"/>
</dbReference>
<evidence type="ECO:0000256" key="1">
    <source>
        <dbReference type="ARBA" id="ARBA00000971"/>
    </source>
</evidence>
<keyword evidence="3 7" id="KW-0853">WD repeat</keyword>
<dbReference type="AlphaFoldDB" id="T1K264"/>
<reference evidence="9" key="2">
    <citation type="submission" date="2015-06" db="UniProtKB">
        <authorList>
            <consortium name="EnsemblMetazoa"/>
        </authorList>
    </citation>
    <scope>IDENTIFICATION</scope>
</reference>
<sequence length="588" mass="66606">MSKSDSKSLQKLLLDNLPDSENYERSFMHLDTITHVIVTRSTDFLITASSDGVIKFWKKVPEHIEFVKHYKAHRGPIIHIAASCDGAFLVSISKDLTMDIFDVINFDMINLFTLDFMPLTCEWIYAPGDALQALALSREDKPDIYIYDGKESKVPIKKLEKIHSAPVVLIRFNQVYSTVISVDKSSMIEYWSSAKHDYTFPDDRVDFKYKTDTDLYELAKAETAIHDLAFTDNGLHFATLSSDRKVRLFKFKTGKVIRIFDESLSVFSSLQAEKKILPPYEYNRRKALEEELERSEAFTHQTVCFDKSGTFLIYPTPVGIKVVAWSTNRCHRVLGKGENFRPIGLALYQGIPNKPDGAATLSSLTAENQNLTARSQADPSLFVTGFKKGRFYIFTRRDPEANEDGVGERDIFNEKPPKEVMIAAMESSVRSRIFEAAVIHTTMGDIHVKLFPKEAPKAVENFCVHSKNGYYNGHIFHRVIKQFMIQTGDPTGTGTGGESIWGHDFADEFNPSLKHDKPYTLSMANAGPNTNGSQFFITVIPCPWLDNKHTIFGRVVKGMETCQNISKVKTNQQDKPYDDIKIINIALK</sequence>
<feature type="repeat" description="WD" evidence="7">
    <location>
        <begin position="26"/>
        <end position="58"/>
    </location>
</feature>
<gene>
    <name evidence="9" type="primary">107359609</name>
</gene>
<dbReference type="STRING" id="32264.T1K264"/>
<keyword evidence="5" id="KW-0697">Rotamase</keyword>
<evidence type="ECO:0000256" key="5">
    <source>
        <dbReference type="ARBA" id="ARBA00023110"/>
    </source>
</evidence>
<evidence type="ECO:0000256" key="7">
    <source>
        <dbReference type="PROSITE-ProRule" id="PRU00221"/>
    </source>
</evidence>
<protein>
    <recommendedName>
        <fullName evidence="2">peptidylprolyl isomerase</fullName>
        <ecNumber evidence="2">5.2.1.8</ecNumber>
    </recommendedName>
</protein>
<evidence type="ECO:0000313" key="9">
    <source>
        <dbReference type="EnsemblMetazoa" id="tetur04g03890.1"/>
    </source>
</evidence>
<evidence type="ECO:0000256" key="4">
    <source>
        <dbReference type="ARBA" id="ARBA00022737"/>
    </source>
</evidence>
<dbReference type="SUPFAM" id="SSF50891">
    <property type="entry name" value="Cyclophilin-like"/>
    <property type="match status" value="1"/>
</dbReference>
<dbReference type="PANTHER" id="PTHR45625">
    <property type="entry name" value="PEPTIDYL-PROLYL CIS-TRANS ISOMERASE-RELATED"/>
    <property type="match status" value="1"/>
</dbReference>